<dbReference type="CDD" id="cd01949">
    <property type="entry name" value="GGDEF"/>
    <property type="match status" value="1"/>
</dbReference>
<dbReference type="Gene3D" id="3.30.70.270">
    <property type="match status" value="1"/>
</dbReference>
<dbReference type="NCBIfam" id="TIGR00254">
    <property type="entry name" value="GGDEF"/>
    <property type="match status" value="1"/>
</dbReference>
<dbReference type="OrthoDB" id="9812034at2"/>
<dbReference type="SUPFAM" id="SSF55781">
    <property type="entry name" value="GAF domain-like"/>
    <property type="match status" value="1"/>
</dbReference>
<dbReference type="InterPro" id="IPR043128">
    <property type="entry name" value="Rev_trsase/Diguanyl_cyclase"/>
</dbReference>
<dbReference type="PANTHER" id="PTHR46663">
    <property type="entry name" value="DIGUANYLATE CYCLASE DGCT-RELATED"/>
    <property type="match status" value="1"/>
</dbReference>
<dbReference type="FunFam" id="3.30.70.270:FF:000001">
    <property type="entry name" value="Diguanylate cyclase domain protein"/>
    <property type="match status" value="1"/>
</dbReference>
<dbReference type="Pfam" id="PF00990">
    <property type="entry name" value="GGDEF"/>
    <property type="match status" value="1"/>
</dbReference>
<evidence type="ECO:0000313" key="2">
    <source>
        <dbReference type="EMBL" id="TRO83159.1"/>
    </source>
</evidence>
<sequence length="343" mass="38880">MDQLTLIERFRENEELARKFHEVESNILSVLNFRDFFEHLLLDIGEIFAIPLVWFTLIDDVDLCRLIRHSATSKVLRERIQVVDRETFGELLPDTQCPLLMNEGLHRYLRLMPPHSYPALGSLALVPVTLDGEVVGSLNLADRSVSRYAPGLNTVLVERLALKVSLCLSNVTAHEKLQKVAHHDPLTDLLNRRAMESILQREFDRAQRYERPLSLVFIDLDDFKRVNDTHGHDCGDLLLQHLAGNMSRLCRASDVVTRFAGDEFVLILPETGKERAERLMVRILGELSRRPLLVDGEPIRVTASYGIASTEDGVIGDAASLLKAADQRLYASKEARKQEEPDV</sequence>
<protein>
    <submittedName>
        <fullName evidence="2">GGDEF domain-containing protein</fullName>
    </submittedName>
</protein>
<name>A0A550JIW7_9BACT</name>
<dbReference type="AlphaFoldDB" id="A0A550JIW7"/>
<dbReference type="Proteomes" id="UP000317155">
    <property type="component" value="Unassembled WGS sequence"/>
</dbReference>
<dbReference type="InterPro" id="IPR029016">
    <property type="entry name" value="GAF-like_dom_sf"/>
</dbReference>
<dbReference type="SUPFAM" id="SSF55073">
    <property type="entry name" value="Nucleotide cyclase"/>
    <property type="match status" value="1"/>
</dbReference>
<dbReference type="PANTHER" id="PTHR46663:SF2">
    <property type="entry name" value="GGDEF DOMAIN-CONTAINING PROTEIN"/>
    <property type="match status" value="1"/>
</dbReference>
<dbReference type="InterPro" id="IPR029787">
    <property type="entry name" value="Nucleotide_cyclase"/>
</dbReference>
<evidence type="ECO:0000313" key="3">
    <source>
        <dbReference type="Proteomes" id="UP000317155"/>
    </source>
</evidence>
<proteinExistence type="predicted"/>
<accession>A0A550JIW7</accession>
<dbReference type="EMBL" id="VJVV01000002">
    <property type="protein sequence ID" value="TRO83159.1"/>
    <property type="molecule type" value="Genomic_DNA"/>
</dbReference>
<dbReference type="RefSeq" id="WP_092055728.1">
    <property type="nucleotide sequence ID" value="NZ_FOJJ01000012.1"/>
</dbReference>
<dbReference type="PROSITE" id="PS50887">
    <property type="entry name" value="GGDEF"/>
    <property type="match status" value="1"/>
</dbReference>
<organism evidence="2 3">
    <name type="scientific">Trichloromonas acetexigens</name>
    <dbReference type="NCBI Taxonomy" id="38815"/>
    <lineage>
        <taxon>Bacteria</taxon>
        <taxon>Pseudomonadati</taxon>
        <taxon>Thermodesulfobacteriota</taxon>
        <taxon>Desulfuromonadia</taxon>
        <taxon>Desulfuromonadales</taxon>
        <taxon>Trichloromonadaceae</taxon>
        <taxon>Trichloromonas</taxon>
    </lineage>
</organism>
<reference evidence="2 3" key="1">
    <citation type="submission" date="2019-07" db="EMBL/GenBank/DDBJ databases">
        <title>Insights of Desulfuromonas acetexigens electromicrobiology.</title>
        <authorList>
            <person name="Katuri K."/>
            <person name="Sapireddy V."/>
            <person name="Shaw D.R."/>
            <person name="Saikaly P."/>
        </authorList>
    </citation>
    <scope>NUCLEOTIDE SEQUENCE [LARGE SCALE GENOMIC DNA]</scope>
    <source>
        <strain evidence="2 3">2873</strain>
    </source>
</reference>
<comment type="caution">
    <text evidence="2">The sequence shown here is derived from an EMBL/GenBank/DDBJ whole genome shotgun (WGS) entry which is preliminary data.</text>
</comment>
<evidence type="ECO:0000259" key="1">
    <source>
        <dbReference type="PROSITE" id="PS50887"/>
    </source>
</evidence>
<dbReference type="InterPro" id="IPR052163">
    <property type="entry name" value="DGC-Regulatory_Protein"/>
</dbReference>
<dbReference type="InterPro" id="IPR000160">
    <property type="entry name" value="GGDEF_dom"/>
</dbReference>
<keyword evidence="3" id="KW-1185">Reference proteome</keyword>
<gene>
    <name evidence="2" type="ORF">FL622_03490</name>
</gene>
<dbReference type="Gene3D" id="3.30.450.40">
    <property type="match status" value="1"/>
</dbReference>
<dbReference type="SMART" id="SM00267">
    <property type="entry name" value="GGDEF"/>
    <property type="match status" value="1"/>
</dbReference>
<feature type="domain" description="GGDEF" evidence="1">
    <location>
        <begin position="211"/>
        <end position="343"/>
    </location>
</feature>
<dbReference type="GO" id="GO:0003824">
    <property type="term" value="F:catalytic activity"/>
    <property type="evidence" value="ECO:0007669"/>
    <property type="project" value="UniProtKB-ARBA"/>
</dbReference>